<name>A0A3N1XSL3_9GAMM</name>
<dbReference type="InterPro" id="IPR011330">
    <property type="entry name" value="Glyco_hydro/deAcase_b/a-brl"/>
</dbReference>
<dbReference type="Proteomes" id="UP000276634">
    <property type="component" value="Unassembled WGS sequence"/>
</dbReference>
<dbReference type="RefSeq" id="WP_123402041.1">
    <property type="nucleotide sequence ID" value="NZ_RJVI01000003.1"/>
</dbReference>
<comment type="caution">
    <text evidence="1">The sequence shown here is derived from an EMBL/GenBank/DDBJ whole genome shotgun (WGS) entry which is preliminary data.</text>
</comment>
<proteinExistence type="predicted"/>
<gene>
    <name evidence="1" type="ORF">EDC57_2306</name>
</gene>
<protein>
    <recommendedName>
        <fullName evidence="3">Glycosyl hydrolase family 57</fullName>
    </recommendedName>
</protein>
<dbReference type="EMBL" id="RJVI01000003">
    <property type="protein sequence ID" value="ROR29635.1"/>
    <property type="molecule type" value="Genomic_DNA"/>
</dbReference>
<evidence type="ECO:0000313" key="2">
    <source>
        <dbReference type="Proteomes" id="UP000276634"/>
    </source>
</evidence>
<dbReference type="AlphaFoldDB" id="A0A3N1XSL3"/>
<reference evidence="1 2" key="1">
    <citation type="submission" date="2018-11" db="EMBL/GenBank/DDBJ databases">
        <title>Genomic Encyclopedia of Type Strains, Phase IV (KMG-IV): sequencing the most valuable type-strain genomes for metagenomic binning, comparative biology and taxonomic classification.</title>
        <authorList>
            <person name="Goeker M."/>
        </authorList>
    </citation>
    <scope>NUCLEOTIDE SEQUENCE [LARGE SCALE GENOMIC DNA]</scope>
    <source>
        <strain evidence="1 2">DSM 100275</strain>
    </source>
</reference>
<dbReference type="GO" id="GO:0005975">
    <property type="term" value="P:carbohydrate metabolic process"/>
    <property type="evidence" value="ECO:0007669"/>
    <property type="project" value="InterPro"/>
</dbReference>
<evidence type="ECO:0000313" key="1">
    <source>
        <dbReference type="EMBL" id="ROR29635.1"/>
    </source>
</evidence>
<organism evidence="1 2">
    <name type="scientific">Inmirania thermothiophila</name>
    <dbReference type="NCBI Taxonomy" id="1750597"/>
    <lineage>
        <taxon>Bacteria</taxon>
        <taxon>Pseudomonadati</taxon>
        <taxon>Pseudomonadota</taxon>
        <taxon>Gammaproteobacteria</taxon>
        <taxon>Chromatiales</taxon>
        <taxon>Ectothiorhodospiraceae</taxon>
        <taxon>Inmirania</taxon>
    </lineage>
</organism>
<dbReference type="OrthoDB" id="5507260at2"/>
<evidence type="ECO:0008006" key="3">
    <source>
        <dbReference type="Google" id="ProtNLM"/>
    </source>
</evidence>
<sequence length="404" mass="43053">MSALLAAAAALAALAWGLALWRRRGLLVRLWREPVLARPVLAVESDDWGPGGEAEAAALRALAATLATVQDAEGRPALAAIGLCLARPAPSTPQHYRRTRLDDPAQAVVLEALREGERRGVFALQLHGMEHLRPASVLAAAGRDPALRAWLEDPDPEALPPPLQSRWVDGALLPTRALPADEVAAMAAEETAAFAAVLGRPAVVAVPPTFVWTEAVEQAWAACGVRVIVTPGVRHEGRGADGAPLAGPRILNGEEAAGGARYLVRDVYFEPARGHRVEEALAAVAARVTEGRPALVESHRFNYLGPDASRHRGALAELLRRAAAELPGLRFVAPETLAAAYARPEASDLFTRSRRRRIAACCARIRREPALRRLLGPAAVAVRILDLARRLAAPADAPRTAHAR</sequence>
<accession>A0A3N1XSL3</accession>
<dbReference type="SUPFAM" id="SSF88713">
    <property type="entry name" value="Glycoside hydrolase/deacetylase"/>
    <property type="match status" value="1"/>
</dbReference>
<keyword evidence="2" id="KW-1185">Reference proteome</keyword>